<reference evidence="1 2" key="1">
    <citation type="submission" date="2024-01" db="EMBL/GenBank/DDBJ databases">
        <title>A telomere-to-telomere, gap-free genome of sweet tea (Lithocarpus litseifolius).</title>
        <authorList>
            <person name="Zhou J."/>
        </authorList>
    </citation>
    <scope>NUCLEOTIDE SEQUENCE [LARGE SCALE GENOMIC DNA]</scope>
    <source>
        <strain evidence="1">Zhou-2022a</strain>
        <tissue evidence="1">Leaf</tissue>
    </source>
</reference>
<dbReference type="EMBL" id="JAZDWU010000001">
    <property type="protein sequence ID" value="KAL0016293.1"/>
    <property type="molecule type" value="Genomic_DNA"/>
</dbReference>
<keyword evidence="2" id="KW-1185">Reference proteome</keyword>
<evidence type="ECO:0000313" key="1">
    <source>
        <dbReference type="EMBL" id="KAL0016293.1"/>
    </source>
</evidence>
<evidence type="ECO:0000313" key="2">
    <source>
        <dbReference type="Proteomes" id="UP001459277"/>
    </source>
</evidence>
<organism evidence="1 2">
    <name type="scientific">Lithocarpus litseifolius</name>
    <dbReference type="NCBI Taxonomy" id="425828"/>
    <lineage>
        <taxon>Eukaryota</taxon>
        <taxon>Viridiplantae</taxon>
        <taxon>Streptophyta</taxon>
        <taxon>Embryophyta</taxon>
        <taxon>Tracheophyta</taxon>
        <taxon>Spermatophyta</taxon>
        <taxon>Magnoliopsida</taxon>
        <taxon>eudicotyledons</taxon>
        <taxon>Gunneridae</taxon>
        <taxon>Pentapetalae</taxon>
        <taxon>rosids</taxon>
        <taxon>fabids</taxon>
        <taxon>Fagales</taxon>
        <taxon>Fagaceae</taxon>
        <taxon>Lithocarpus</taxon>
    </lineage>
</organism>
<dbReference type="AlphaFoldDB" id="A0AAW2E031"/>
<dbReference type="Proteomes" id="UP001459277">
    <property type="component" value="Unassembled WGS sequence"/>
</dbReference>
<protein>
    <submittedName>
        <fullName evidence="1">Uncharacterized protein</fullName>
    </submittedName>
</protein>
<proteinExistence type="predicted"/>
<gene>
    <name evidence="1" type="ORF">SO802_003362</name>
</gene>
<comment type="caution">
    <text evidence="1">The sequence shown here is derived from an EMBL/GenBank/DDBJ whole genome shotgun (WGS) entry which is preliminary data.</text>
</comment>
<sequence>MSILLIAETSEEPGVATDKNMPTTTSLTAPVAPISTVSSVHVSGISPVPILACFVISYTILHISYQGSGPPYVDFHGFRIPEDCASHLVVIYGSHGDFMQGFRFGRSTREHFLKLLGSVMNDIEHNFVDIISAERIL</sequence>
<name>A0AAW2E031_9ROSI</name>
<accession>A0AAW2E031</accession>